<keyword evidence="2" id="KW-1185">Reference proteome</keyword>
<gene>
    <name evidence="1" type="ORF">RNZ46_05415</name>
</gene>
<reference evidence="2" key="1">
    <citation type="submission" date="2024-06" db="EMBL/GenBank/DDBJ databases">
        <title>Hwangdonia haimaensis gen. nov., sp. nov., a member of the family Flavobacteriaceae isolated from the haima cold seep.</title>
        <authorList>
            <person name="Li J."/>
        </authorList>
    </citation>
    <scope>NUCLEOTIDE SEQUENCE [LARGE SCALE GENOMIC DNA]</scope>
    <source>
        <strain evidence="2">SCSIO 19198</strain>
    </source>
</reference>
<evidence type="ECO:0000313" key="2">
    <source>
        <dbReference type="Proteomes" id="UP001302486"/>
    </source>
</evidence>
<organism evidence="1 2">
    <name type="scientific">Hwangdonia lutea</name>
    <dbReference type="NCBI Taxonomy" id="3075823"/>
    <lineage>
        <taxon>Bacteria</taxon>
        <taxon>Pseudomonadati</taxon>
        <taxon>Bacteroidota</taxon>
        <taxon>Flavobacteriia</taxon>
        <taxon>Flavobacteriales</taxon>
        <taxon>Flavobacteriaceae</taxon>
        <taxon>Hwangdonia</taxon>
    </lineage>
</organism>
<sequence length="158" mass="18128">MKQTILLASLLLTIISCNKSTKNPPEEINERLLEIVKKEMSGQPIILDGKYMTPSFQVSPAIAKDSLWFSKFPFTEIKNNEVKFNFIKDKSIVEIDSELGLKYFGDSIFKYKINHQTHVLLLENNNKKIEVPYINDAGTIRLLIKKKGLEHVTIHPVK</sequence>
<dbReference type="PROSITE" id="PS51257">
    <property type="entry name" value="PROKAR_LIPOPROTEIN"/>
    <property type="match status" value="1"/>
</dbReference>
<proteinExistence type="predicted"/>
<dbReference type="AlphaFoldDB" id="A0AA97HSB9"/>
<evidence type="ECO:0000313" key="1">
    <source>
        <dbReference type="EMBL" id="WOD44698.1"/>
    </source>
</evidence>
<accession>A0AA97HSB9</accession>
<name>A0AA97HSB9_9FLAO</name>
<protein>
    <submittedName>
        <fullName evidence="1">Uncharacterized protein</fullName>
    </submittedName>
</protein>
<dbReference type="EMBL" id="CP136521">
    <property type="protein sequence ID" value="WOD44698.1"/>
    <property type="molecule type" value="Genomic_DNA"/>
</dbReference>
<dbReference type="RefSeq" id="WP_316984360.1">
    <property type="nucleotide sequence ID" value="NZ_CP136521.1"/>
</dbReference>
<dbReference type="Proteomes" id="UP001302486">
    <property type="component" value="Chromosome"/>
</dbReference>
<dbReference type="KEGG" id="hws:RNZ46_05415"/>